<sequence>MRKSKLKSNDACQIKKKDNRHVSCIGGCRGSSLKQSRVSLNKMKKRKSQRGLADRKITNRDEGNGRVKRSKNSDAEFELASSTDEKVVSVSKNADSSDEDVVSVNKDADLTDEEVELSSNKDAESTDVEVDLSVSIDADSTDEEVGLSISEDVDSTAEEVDLSVNEDTDSTDEEADHSVSHKTNSTYEINGVSISGDVNSTDEEVELGVSEDADSTDDEVQLISNKHANSTDKEVRLHGFNRRTRSYHRDESSMYFRLESIFLKLLPPELMIVMLFFARTAGPKVTTKYWNLSGSKRKPVTRQETGQSTNAASRFKL</sequence>
<dbReference type="EMBL" id="JABWDY010040281">
    <property type="protein sequence ID" value="KAF5178260.1"/>
    <property type="molecule type" value="Genomic_DNA"/>
</dbReference>
<feature type="region of interest" description="Disordered" evidence="1">
    <location>
        <begin position="35"/>
        <end position="185"/>
    </location>
</feature>
<evidence type="ECO:0000313" key="3">
    <source>
        <dbReference type="Proteomes" id="UP000554482"/>
    </source>
</evidence>
<dbReference type="AlphaFoldDB" id="A0A7J6V1M3"/>
<organism evidence="2 3">
    <name type="scientific">Thalictrum thalictroides</name>
    <name type="common">Rue-anemone</name>
    <name type="synonym">Anemone thalictroides</name>
    <dbReference type="NCBI Taxonomy" id="46969"/>
    <lineage>
        <taxon>Eukaryota</taxon>
        <taxon>Viridiplantae</taxon>
        <taxon>Streptophyta</taxon>
        <taxon>Embryophyta</taxon>
        <taxon>Tracheophyta</taxon>
        <taxon>Spermatophyta</taxon>
        <taxon>Magnoliopsida</taxon>
        <taxon>Ranunculales</taxon>
        <taxon>Ranunculaceae</taxon>
        <taxon>Thalictroideae</taxon>
        <taxon>Thalictrum</taxon>
    </lineage>
</organism>
<dbReference type="Proteomes" id="UP000554482">
    <property type="component" value="Unassembled WGS sequence"/>
</dbReference>
<name>A0A7J6V1M3_THATH</name>
<evidence type="ECO:0000313" key="2">
    <source>
        <dbReference type="EMBL" id="KAF5178260.1"/>
    </source>
</evidence>
<feature type="region of interest" description="Disordered" evidence="1">
    <location>
        <begin position="295"/>
        <end position="317"/>
    </location>
</feature>
<feature type="compositionally biased region" description="Basic and acidic residues" evidence="1">
    <location>
        <begin position="52"/>
        <end position="65"/>
    </location>
</feature>
<feature type="compositionally biased region" description="Acidic residues" evidence="1">
    <location>
        <begin position="139"/>
        <end position="175"/>
    </location>
</feature>
<feature type="compositionally biased region" description="Polar residues" evidence="1">
    <location>
        <begin position="302"/>
        <end position="317"/>
    </location>
</feature>
<proteinExistence type="predicted"/>
<accession>A0A7J6V1M3</accession>
<feature type="non-terminal residue" evidence="2">
    <location>
        <position position="317"/>
    </location>
</feature>
<protein>
    <submittedName>
        <fullName evidence="2">Uncharacterized protein</fullName>
    </submittedName>
</protein>
<comment type="caution">
    <text evidence="2">The sequence shown here is derived from an EMBL/GenBank/DDBJ whole genome shotgun (WGS) entry which is preliminary data.</text>
</comment>
<keyword evidence="3" id="KW-1185">Reference proteome</keyword>
<reference evidence="2 3" key="1">
    <citation type="submission" date="2020-06" db="EMBL/GenBank/DDBJ databases">
        <title>Transcriptomic and genomic resources for Thalictrum thalictroides and T. hernandezii: Facilitating candidate gene discovery in an emerging model plant lineage.</title>
        <authorList>
            <person name="Arias T."/>
            <person name="Riano-Pachon D.M."/>
            <person name="Di Stilio V.S."/>
        </authorList>
    </citation>
    <scope>NUCLEOTIDE SEQUENCE [LARGE SCALE GENOMIC DNA]</scope>
    <source>
        <strain evidence="3">cv. WT478/WT964</strain>
        <tissue evidence="2">Leaves</tissue>
    </source>
</reference>
<evidence type="ECO:0000256" key="1">
    <source>
        <dbReference type="SAM" id="MobiDB-lite"/>
    </source>
</evidence>
<gene>
    <name evidence="2" type="ORF">FRX31_032153</name>
</gene>